<evidence type="ECO:0000313" key="2">
    <source>
        <dbReference type="Proteomes" id="UP000662703"/>
    </source>
</evidence>
<evidence type="ECO:0000313" key="1">
    <source>
        <dbReference type="EMBL" id="MBF5058143.1"/>
    </source>
</evidence>
<proteinExistence type="predicted"/>
<keyword evidence="2" id="KW-1185">Reference proteome</keyword>
<dbReference type="Pfam" id="PF06097">
    <property type="entry name" value="DUF945"/>
    <property type="match status" value="1"/>
</dbReference>
<dbReference type="RefSeq" id="WP_194866183.1">
    <property type="nucleotide sequence ID" value="NZ_ARXX01000077.1"/>
</dbReference>
<gene>
    <name evidence="1" type="ORF">Y5W_03437</name>
</gene>
<comment type="caution">
    <text evidence="1">The sequence shown here is derived from an EMBL/GenBank/DDBJ whole genome shotgun (WGS) entry which is preliminary data.</text>
</comment>
<name>A0ABS0AVG9_9GAMM</name>
<dbReference type="EMBL" id="ARXX01000077">
    <property type="protein sequence ID" value="MBF5058143.1"/>
    <property type="molecule type" value="Genomic_DNA"/>
</dbReference>
<sequence>MKKIILAILVLGGLWLGGTYVIGQTVESRLREQVAALELIPGSDLVRLELSDYDAGLLGAEARTCLVFNRLPPDLAQLEAFSGTLCDRADIGYGPLLFTDDGPALGLAYARGRLDLSALPEPVTAMVDQVFQGQPPITARTLYRFDGGLRVRAAVTPFQVSSAAGRASLGRLTMEARSPRVGAATGRFFITGRDLQVGGPLGAATLPVLDVDITVNELLGEVLPLMEMTLAANGLSMTRGGREQFTGDLTLRTRSRRQGDTLAGDLGLWLDGLGGDAVPPALASGYLGLAYQGIDSAAAVRAQSLSRELDRLRIEMMVGALADDQVALEANAAQARQLGEELVTVLTRELLRPDRSGLTLLAVLDGDKGRPLTLDGRLDYRGLDGLNATLAELRMLPPAGLLRLVDLALNLDADPALLPPPLRANLAGPMQAGLVAHRDGRLVSRLMVRDGALTVNGEPLAPAALMAPGADLSAGP</sequence>
<evidence type="ECO:0008006" key="3">
    <source>
        <dbReference type="Google" id="ProtNLM"/>
    </source>
</evidence>
<protein>
    <recommendedName>
        <fullName evidence="3">DUF945 family protein</fullName>
    </recommendedName>
</protein>
<dbReference type="Proteomes" id="UP000662703">
    <property type="component" value="Unassembled WGS sequence"/>
</dbReference>
<dbReference type="InterPro" id="IPR010352">
    <property type="entry name" value="DUF945"/>
</dbReference>
<organism evidence="1 2">
    <name type="scientific">Alloalcanivorax profundimaris</name>
    <dbReference type="NCBI Taxonomy" id="2735259"/>
    <lineage>
        <taxon>Bacteria</taxon>
        <taxon>Pseudomonadati</taxon>
        <taxon>Pseudomonadota</taxon>
        <taxon>Gammaproteobacteria</taxon>
        <taxon>Oceanospirillales</taxon>
        <taxon>Alcanivoracaceae</taxon>
        <taxon>Alloalcanivorax</taxon>
    </lineage>
</organism>
<reference evidence="1 2" key="1">
    <citation type="submission" date="2012-09" db="EMBL/GenBank/DDBJ databases">
        <title>Genome Sequence of alkane-degrading Bacterium Alcanivorax sp. 521-1.</title>
        <authorList>
            <person name="Lai Q."/>
            <person name="Shao Z."/>
        </authorList>
    </citation>
    <scope>NUCLEOTIDE SEQUENCE [LARGE SCALE GENOMIC DNA]</scope>
    <source>
        <strain evidence="1 2">521-1</strain>
    </source>
</reference>
<accession>A0ABS0AVG9</accession>